<dbReference type="FunFam" id="1.20.5.470:FF:000001">
    <property type="entry name" value="Argininosuccinate synthase"/>
    <property type="match status" value="1"/>
</dbReference>
<dbReference type="Pfam" id="PF20979">
    <property type="entry name" value="Arginosuc_syn_C"/>
    <property type="match status" value="1"/>
</dbReference>
<feature type="binding site" evidence="10">
    <location>
        <position position="265"/>
    </location>
    <ligand>
        <name>L-citrulline</name>
        <dbReference type="ChEBI" id="CHEBI:57743"/>
    </ligand>
</feature>
<feature type="binding site" evidence="10">
    <location>
        <position position="277"/>
    </location>
    <ligand>
        <name>L-citrulline</name>
        <dbReference type="ChEBI" id="CHEBI:57743"/>
    </ligand>
</feature>
<evidence type="ECO:0000256" key="6">
    <source>
        <dbReference type="ARBA" id="ARBA00022598"/>
    </source>
</evidence>
<dbReference type="STRING" id="402385.SAMN05421848_2208"/>
<dbReference type="AlphaFoldDB" id="A0A1I1KWV1"/>
<dbReference type="SUPFAM" id="SSF52402">
    <property type="entry name" value="Adenine nucleotide alpha hydrolases-like"/>
    <property type="match status" value="1"/>
</dbReference>
<feature type="domain" description="Arginosuccinate synthase C-terminal" evidence="12">
    <location>
        <begin position="179"/>
        <end position="397"/>
    </location>
</feature>
<dbReference type="NCBIfam" id="TIGR00032">
    <property type="entry name" value="argG"/>
    <property type="match status" value="1"/>
</dbReference>
<dbReference type="EMBL" id="FOLY01000004">
    <property type="protein sequence ID" value="SFC64782.1"/>
    <property type="molecule type" value="Genomic_DNA"/>
</dbReference>
<dbReference type="InterPro" id="IPR001518">
    <property type="entry name" value="Arginosuc_synth"/>
</dbReference>
<dbReference type="GO" id="GO:0005524">
    <property type="term" value="F:ATP binding"/>
    <property type="evidence" value="ECO:0007669"/>
    <property type="project" value="UniProtKB-UniRule"/>
</dbReference>
<feature type="binding site" evidence="10">
    <location>
        <position position="37"/>
    </location>
    <ligand>
        <name>ATP</name>
        <dbReference type="ChEBI" id="CHEBI:30616"/>
    </ligand>
</feature>
<feature type="binding site" evidence="10">
    <location>
        <position position="180"/>
    </location>
    <ligand>
        <name>L-citrulline</name>
        <dbReference type="ChEBI" id="CHEBI:57743"/>
    </ligand>
</feature>
<proteinExistence type="inferred from homology"/>
<dbReference type="InterPro" id="IPR048267">
    <property type="entry name" value="Arginosuc_syn_N"/>
</dbReference>
<evidence type="ECO:0000313" key="14">
    <source>
        <dbReference type="Proteomes" id="UP000199046"/>
    </source>
</evidence>
<feature type="binding site" evidence="10">
    <location>
        <position position="88"/>
    </location>
    <ligand>
        <name>L-citrulline</name>
        <dbReference type="ChEBI" id="CHEBI:57743"/>
    </ligand>
</feature>
<evidence type="ECO:0000256" key="2">
    <source>
        <dbReference type="ARBA" id="ARBA00011881"/>
    </source>
</evidence>
<dbReference type="GO" id="GO:0004055">
    <property type="term" value="F:argininosuccinate synthase activity"/>
    <property type="evidence" value="ECO:0007669"/>
    <property type="project" value="UniProtKB-UniRule"/>
</dbReference>
<dbReference type="PANTHER" id="PTHR11587:SF2">
    <property type="entry name" value="ARGININOSUCCINATE SYNTHASE"/>
    <property type="match status" value="1"/>
</dbReference>
<protein>
    <recommendedName>
        <fullName evidence="3 10">Argininosuccinate synthase</fullName>
        <ecNumber evidence="3 10">6.3.4.5</ecNumber>
    </recommendedName>
    <alternativeName>
        <fullName evidence="10">Citrulline--aspartate ligase</fullName>
    </alternativeName>
</protein>
<comment type="similarity">
    <text evidence="10">Belongs to the argininosuccinate synthase family. Type 1 subfamily.</text>
</comment>
<feature type="domain" description="Arginosuccinate synthase-like N-terminal" evidence="11">
    <location>
        <begin position="6"/>
        <end position="167"/>
    </location>
</feature>
<comment type="subunit">
    <text evidence="2 10">Homotetramer.</text>
</comment>
<keyword evidence="7 10" id="KW-0028">Amino-acid biosynthesis</keyword>
<dbReference type="RefSeq" id="WP_090133901.1">
    <property type="nucleotide sequence ID" value="NZ_FOLY01000004.1"/>
</dbReference>
<dbReference type="EC" id="6.3.4.5" evidence="3 10"/>
<dbReference type="OrthoDB" id="9801641at2"/>
<feature type="binding site" evidence="10">
    <location>
        <position position="93"/>
    </location>
    <ligand>
        <name>L-citrulline</name>
        <dbReference type="ChEBI" id="CHEBI:57743"/>
    </ligand>
</feature>
<feature type="binding site" evidence="10">
    <location>
        <position position="125"/>
    </location>
    <ligand>
        <name>L-aspartate</name>
        <dbReference type="ChEBI" id="CHEBI:29991"/>
    </ligand>
</feature>
<dbReference type="HAMAP" id="MF_00005">
    <property type="entry name" value="Arg_succ_synth_type1"/>
    <property type="match status" value="1"/>
</dbReference>
<feature type="binding site" evidence="10">
    <location>
        <position position="124"/>
    </location>
    <ligand>
        <name>L-citrulline</name>
        <dbReference type="ChEBI" id="CHEBI:57743"/>
    </ligand>
</feature>
<dbReference type="PANTHER" id="PTHR11587">
    <property type="entry name" value="ARGININOSUCCINATE SYNTHASE"/>
    <property type="match status" value="1"/>
</dbReference>
<evidence type="ECO:0000256" key="3">
    <source>
        <dbReference type="ARBA" id="ARBA00012286"/>
    </source>
</evidence>
<comment type="subcellular location">
    <subcellularLocation>
        <location evidence="10">Cytoplasm</location>
    </subcellularLocation>
</comment>
<feature type="binding site" evidence="10">
    <location>
        <position position="124"/>
    </location>
    <ligand>
        <name>L-aspartate</name>
        <dbReference type="ChEBI" id="CHEBI:29991"/>
    </ligand>
</feature>
<accession>A0A1I1KWV1</accession>
<dbReference type="Proteomes" id="UP000199046">
    <property type="component" value="Unassembled WGS sequence"/>
</dbReference>
<evidence type="ECO:0000256" key="5">
    <source>
        <dbReference type="ARBA" id="ARBA00022571"/>
    </source>
</evidence>
<feature type="binding site" evidence="10">
    <location>
        <begin position="10"/>
        <end position="18"/>
    </location>
    <ligand>
        <name>ATP</name>
        <dbReference type="ChEBI" id="CHEBI:30616"/>
    </ligand>
</feature>
<comment type="pathway">
    <text evidence="1 10">Amino-acid biosynthesis; L-arginine biosynthesis; L-arginine from L-ornithine and carbamoyl phosphate: step 2/3.</text>
</comment>
<dbReference type="CDD" id="cd01999">
    <property type="entry name" value="ASS"/>
    <property type="match status" value="1"/>
</dbReference>
<keyword evidence="4 10" id="KW-0963">Cytoplasm</keyword>
<organism evidence="13 14">
    <name type="scientific">Kushneria avicenniae</name>
    <dbReference type="NCBI Taxonomy" id="402385"/>
    <lineage>
        <taxon>Bacteria</taxon>
        <taxon>Pseudomonadati</taxon>
        <taxon>Pseudomonadota</taxon>
        <taxon>Gammaproteobacteria</taxon>
        <taxon>Oceanospirillales</taxon>
        <taxon>Halomonadaceae</taxon>
        <taxon>Kushneria</taxon>
    </lineage>
</organism>
<evidence type="ECO:0000259" key="12">
    <source>
        <dbReference type="Pfam" id="PF20979"/>
    </source>
</evidence>
<feature type="binding site" evidence="10">
    <location>
        <position position="120"/>
    </location>
    <ligand>
        <name>L-aspartate</name>
        <dbReference type="ChEBI" id="CHEBI:29991"/>
    </ligand>
</feature>
<dbReference type="InterPro" id="IPR023434">
    <property type="entry name" value="Arginosuc_synth_type_1_subfam"/>
</dbReference>
<keyword evidence="6 10" id="KW-0436">Ligase</keyword>
<sequence>MSDVKKVVLAYSGGLDTSVIVKWLKETYDCEVVTFTADLGQGEEVEPARAKAQALGVKEIYIEDLRETFVRDYVFPMFRANTIYEGEYLLGTSIARPLIARRLIEIANETGADAIAHGATGKGNDQVRFELGAYALKPGVRVIAPWREWDLNSREKLMNYCEEHNIPVDYAKNKKKSPYSMDANLLHISYEGGVLEDPWSEAEEEMWRWSVSPEAAPDQATYIDLTFERGDIVAIDGQAMKPHDVLSYLNRIGGENGIGRLDIVENRYVGMKSRGCYETPGGTIMLRAHRAIESITLDRESAHLKDELMPKYAELIYNGYWWSPERKMLQAAIDQSQGSVNGVVRLKLYKGNVIVVGRESEDSLFDASIATFEDDAGAYDQKDAEGFIKLNALRLRIAAKKGRLDD</sequence>
<evidence type="ECO:0000256" key="9">
    <source>
        <dbReference type="ARBA" id="ARBA00022840"/>
    </source>
</evidence>
<dbReference type="InterPro" id="IPR018223">
    <property type="entry name" value="Arginosuc_synth_CS"/>
</dbReference>
<dbReference type="PROSITE" id="PS00565">
    <property type="entry name" value="ARGININOSUCCIN_SYN_2"/>
    <property type="match status" value="1"/>
</dbReference>
<dbReference type="PROSITE" id="PS00564">
    <property type="entry name" value="ARGININOSUCCIN_SYN_1"/>
    <property type="match status" value="1"/>
</dbReference>
<keyword evidence="5 10" id="KW-0055">Arginine biosynthesis</keyword>
<dbReference type="GO" id="GO:0000053">
    <property type="term" value="P:argininosuccinate metabolic process"/>
    <property type="evidence" value="ECO:0007669"/>
    <property type="project" value="TreeGrafter"/>
</dbReference>
<dbReference type="InterPro" id="IPR014729">
    <property type="entry name" value="Rossmann-like_a/b/a_fold"/>
</dbReference>
<keyword evidence="8 10" id="KW-0547">Nucleotide-binding</keyword>
<dbReference type="NCBIfam" id="NF001770">
    <property type="entry name" value="PRK00509.1"/>
    <property type="match status" value="1"/>
</dbReference>
<dbReference type="GO" id="GO:0000050">
    <property type="term" value="P:urea cycle"/>
    <property type="evidence" value="ECO:0007669"/>
    <property type="project" value="TreeGrafter"/>
</dbReference>
<dbReference type="Gene3D" id="3.40.50.620">
    <property type="entry name" value="HUPs"/>
    <property type="match status" value="1"/>
</dbReference>
<dbReference type="SUPFAM" id="SSF69864">
    <property type="entry name" value="Argininosuccinate synthetase, C-terminal domain"/>
    <property type="match status" value="1"/>
</dbReference>
<dbReference type="UniPathway" id="UPA00068">
    <property type="reaction ID" value="UER00113"/>
</dbReference>
<dbReference type="Gene3D" id="3.90.1260.10">
    <property type="entry name" value="Argininosuccinate synthetase, chain A, domain 2"/>
    <property type="match status" value="1"/>
</dbReference>
<dbReference type="FunFam" id="3.40.50.620:FF:000019">
    <property type="entry name" value="Argininosuccinate synthase"/>
    <property type="match status" value="1"/>
</dbReference>
<keyword evidence="9 10" id="KW-0067">ATP-binding</keyword>
<keyword evidence="14" id="KW-1185">Reference proteome</keyword>
<name>A0A1I1KWV1_9GAMM</name>
<feature type="binding site" evidence="10">
    <location>
        <position position="128"/>
    </location>
    <ligand>
        <name>L-citrulline</name>
        <dbReference type="ChEBI" id="CHEBI:57743"/>
    </ligand>
</feature>
<dbReference type="InterPro" id="IPR048268">
    <property type="entry name" value="Arginosuc_syn_C"/>
</dbReference>
<evidence type="ECO:0000256" key="8">
    <source>
        <dbReference type="ARBA" id="ARBA00022741"/>
    </source>
</evidence>
<reference evidence="14" key="1">
    <citation type="submission" date="2016-10" db="EMBL/GenBank/DDBJ databases">
        <authorList>
            <person name="Varghese N."/>
            <person name="Submissions S."/>
        </authorList>
    </citation>
    <scope>NUCLEOTIDE SEQUENCE [LARGE SCALE GENOMIC DNA]</scope>
    <source>
        <strain evidence="14">DSM 23439</strain>
    </source>
</reference>
<evidence type="ECO:0000259" key="11">
    <source>
        <dbReference type="Pfam" id="PF00764"/>
    </source>
</evidence>
<dbReference type="GO" id="GO:0006526">
    <property type="term" value="P:L-arginine biosynthetic process"/>
    <property type="evidence" value="ECO:0007669"/>
    <property type="project" value="UniProtKB-UniRule"/>
</dbReference>
<dbReference type="Gene3D" id="1.20.5.470">
    <property type="entry name" value="Single helix bin"/>
    <property type="match status" value="1"/>
</dbReference>
<dbReference type="FunFam" id="3.90.1260.10:FF:000007">
    <property type="entry name" value="Argininosuccinate synthase"/>
    <property type="match status" value="1"/>
</dbReference>
<evidence type="ECO:0000256" key="1">
    <source>
        <dbReference type="ARBA" id="ARBA00004967"/>
    </source>
</evidence>
<comment type="catalytic activity">
    <reaction evidence="10">
        <text>L-citrulline + L-aspartate + ATP = 2-(N(omega)-L-arginino)succinate + AMP + diphosphate + H(+)</text>
        <dbReference type="Rhea" id="RHEA:10932"/>
        <dbReference type="ChEBI" id="CHEBI:15378"/>
        <dbReference type="ChEBI" id="CHEBI:29991"/>
        <dbReference type="ChEBI" id="CHEBI:30616"/>
        <dbReference type="ChEBI" id="CHEBI:33019"/>
        <dbReference type="ChEBI" id="CHEBI:57472"/>
        <dbReference type="ChEBI" id="CHEBI:57743"/>
        <dbReference type="ChEBI" id="CHEBI:456215"/>
        <dbReference type="EC" id="6.3.4.5"/>
    </reaction>
</comment>
<evidence type="ECO:0000256" key="7">
    <source>
        <dbReference type="ARBA" id="ARBA00022605"/>
    </source>
</evidence>
<evidence type="ECO:0000256" key="10">
    <source>
        <dbReference type="HAMAP-Rule" id="MF_00005"/>
    </source>
</evidence>
<feature type="binding site" evidence="10">
    <location>
        <position position="118"/>
    </location>
    <ligand>
        <name>ATP</name>
        <dbReference type="ChEBI" id="CHEBI:30616"/>
    </ligand>
</feature>
<gene>
    <name evidence="10" type="primary">argG</name>
    <name evidence="13" type="ORF">SAMN05421848_2208</name>
</gene>
<dbReference type="InterPro" id="IPR024074">
    <property type="entry name" value="AS_cat/multimer_dom_body"/>
</dbReference>
<dbReference type="Pfam" id="PF00764">
    <property type="entry name" value="Arginosuc_synth"/>
    <property type="match status" value="1"/>
</dbReference>
<feature type="binding site" evidence="10">
    <location>
        <position position="189"/>
    </location>
    <ligand>
        <name>L-citrulline</name>
        <dbReference type="ChEBI" id="CHEBI:57743"/>
    </ligand>
</feature>
<evidence type="ECO:0000313" key="13">
    <source>
        <dbReference type="EMBL" id="SFC64782.1"/>
    </source>
</evidence>
<evidence type="ECO:0000256" key="4">
    <source>
        <dbReference type="ARBA" id="ARBA00022490"/>
    </source>
</evidence>
<dbReference type="GO" id="GO:0005737">
    <property type="term" value="C:cytoplasm"/>
    <property type="evidence" value="ECO:0007669"/>
    <property type="project" value="UniProtKB-SubCell"/>
</dbReference>